<protein>
    <recommendedName>
        <fullName evidence="3">Transposase</fullName>
    </recommendedName>
</protein>
<dbReference type="AlphaFoldDB" id="A0A3N0F4Y6"/>
<evidence type="ECO:0000313" key="1">
    <source>
        <dbReference type="EMBL" id="RNL95190.1"/>
    </source>
</evidence>
<dbReference type="OrthoDB" id="1404787at2"/>
<proteinExistence type="predicted"/>
<gene>
    <name evidence="1" type="ORF">ED312_00900</name>
</gene>
<sequence>MEKSTLKLTRKIQLLVDLPTKEERKEKLDKLYQWQNRCFRAANLIVSHLYVQEMIKEFFYLSDGIKYKLSDEKKDEQGILQRSRINTTYRVVSDRFKGDIPTNILSNLNRTLIASFNKNKPEYWKGERSLKNFRKDMAFPFGPECLSGLSFKTEKQVFCFRLFQIPFRTYLRKDYTDKRRLLERVIKGETKLCTSHIKLKDGKIFWLPVFEIEKEKHGLRPEVIAEASLSLEYPIVVKTANTRLTIGTKEEFLYRRLAIQAALKRAQIGATHSRSGKGAERKLKAVNKLRSAESNYVHHRIHIYSRRLIDFCIKHQAGTLILLNQEDKIGIAKEEEFVLRNWSYYELMAKIKYKAEKAGIELITD</sequence>
<reference evidence="1 2" key="1">
    <citation type="submission" date="2018-10" db="EMBL/GenBank/DDBJ databases">
        <title>Sinomicrobium pectinilyticum sp. nov., a pectinase-producing bacterium isolated from alkaline and saline soil, and emended description of the genus Sinomicrobium.</title>
        <authorList>
            <person name="Cheng B."/>
            <person name="Li C."/>
            <person name="Lai Q."/>
            <person name="Du M."/>
            <person name="Shao Z."/>
            <person name="Xu P."/>
            <person name="Yang C."/>
        </authorList>
    </citation>
    <scope>NUCLEOTIDE SEQUENCE [LARGE SCALE GENOMIC DNA]</scope>
    <source>
        <strain evidence="1 2">5DNS001</strain>
    </source>
</reference>
<evidence type="ECO:0008006" key="3">
    <source>
        <dbReference type="Google" id="ProtNLM"/>
    </source>
</evidence>
<dbReference type="EMBL" id="RJTM01000002">
    <property type="protein sequence ID" value="RNL95190.1"/>
    <property type="molecule type" value="Genomic_DNA"/>
</dbReference>
<dbReference type="RefSeq" id="WP_123214102.1">
    <property type="nucleotide sequence ID" value="NZ_RJTM01000002.1"/>
</dbReference>
<name>A0A3N0F4Y6_SINP1</name>
<dbReference type="Proteomes" id="UP000267469">
    <property type="component" value="Unassembled WGS sequence"/>
</dbReference>
<evidence type="ECO:0000313" key="2">
    <source>
        <dbReference type="Proteomes" id="UP000267469"/>
    </source>
</evidence>
<accession>A0A3N0F4Y6</accession>
<comment type="caution">
    <text evidence="1">The sequence shown here is derived from an EMBL/GenBank/DDBJ whole genome shotgun (WGS) entry which is preliminary data.</text>
</comment>
<organism evidence="1 2">
    <name type="scientific">Sinomicrobium pectinilyticum</name>
    <dbReference type="NCBI Taxonomy" id="1084421"/>
    <lineage>
        <taxon>Bacteria</taxon>
        <taxon>Pseudomonadati</taxon>
        <taxon>Bacteroidota</taxon>
        <taxon>Flavobacteriia</taxon>
        <taxon>Flavobacteriales</taxon>
        <taxon>Flavobacteriaceae</taxon>
        <taxon>Sinomicrobium</taxon>
    </lineage>
</organism>
<keyword evidence="2" id="KW-1185">Reference proteome</keyword>